<name>A0A418W562_9PROT</name>
<reference evidence="1 2" key="1">
    <citation type="submission" date="2018-09" db="EMBL/GenBank/DDBJ databases">
        <authorList>
            <person name="Zhu H."/>
        </authorList>
    </citation>
    <scope>NUCLEOTIDE SEQUENCE [LARGE SCALE GENOMIC DNA]</scope>
    <source>
        <strain evidence="1 2">K2W22B-5</strain>
    </source>
</reference>
<comment type="caution">
    <text evidence="1">The sequence shown here is derived from an EMBL/GenBank/DDBJ whole genome shotgun (WGS) entry which is preliminary data.</text>
</comment>
<keyword evidence="2" id="KW-1185">Reference proteome</keyword>
<evidence type="ECO:0000313" key="2">
    <source>
        <dbReference type="Proteomes" id="UP000283458"/>
    </source>
</evidence>
<dbReference type="RefSeq" id="WP_119828980.1">
    <property type="nucleotide sequence ID" value="NZ_QYUL01000001.1"/>
</dbReference>
<dbReference type="OrthoDB" id="9783572at2"/>
<gene>
    <name evidence="1" type="ORF">D3877_01220</name>
</gene>
<organism evidence="1 2">
    <name type="scientific">Azospirillum cavernae</name>
    <dbReference type="NCBI Taxonomy" id="2320860"/>
    <lineage>
        <taxon>Bacteria</taxon>
        <taxon>Pseudomonadati</taxon>
        <taxon>Pseudomonadota</taxon>
        <taxon>Alphaproteobacteria</taxon>
        <taxon>Rhodospirillales</taxon>
        <taxon>Azospirillaceae</taxon>
        <taxon>Azospirillum</taxon>
    </lineage>
</organism>
<dbReference type="SUPFAM" id="SSF55298">
    <property type="entry name" value="YjgF-like"/>
    <property type="match status" value="1"/>
</dbReference>
<dbReference type="Gene3D" id="3.30.1330.40">
    <property type="entry name" value="RutC-like"/>
    <property type="match status" value="1"/>
</dbReference>
<evidence type="ECO:0000313" key="1">
    <source>
        <dbReference type="EMBL" id="RJF85077.1"/>
    </source>
</evidence>
<dbReference type="CDD" id="cd06154">
    <property type="entry name" value="YjgF_YER057c_UK114_like_6"/>
    <property type="match status" value="1"/>
</dbReference>
<proteinExistence type="predicted"/>
<dbReference type="InterPro" id="IPR035959">
    <property type="entry name" value="RutC-like_sf"/>
</dbReference>
<dbReference type="PANTHER" id="PTHR43857:SF1">
    <property type="entry name" value="YJGH FAMILY PROTEIN"/>
    <property type="match status" value="1"/>
</dbReference>
<sequence length="141" mass="14957">MTSFAAIARPAAVPPSERRLISSGSEFERVAGFSRAVVQDGWVFVSGTTGFDYAVGSIAEDVEQQTHQAFHNIAAALAEAGASLADVVRVRVHLTDASDFPVVGPVLNAYFADSRPANTTVISGLIDPRMKIEVEVTARLP</sequence>
<dbReference type="Proteomes" id="UP000283458">
    <property type="component" value="Unassembled WGS sequence"/>
</dbReference>
<protein>
    <submittedName>
        <fullName evidence="1">RidA family protein</fullName>
    </submittedName>
</protein>
<dbReference type="InterPro" id="IPR006175">
    <property type="entry name" value="YjgF/YER057c/UK114"/>
</dbReference>
<dbReference type="Pfam" id="PF01042">
    <property type="entry name" value="Ribonuc_L-PSP"/>
    <property type="match status" value="1"/>
</dbReference>
<dbReference type="AlphaFoldDB" id="A0A418W562"/>
<accession>A0A418W562</accession>
<dbReference type="EMBL" id="QYUL01000001">
    <property type="protein sequence ID" value="RJF85077.1"/>
    <property type="molecule type" value="Genomic_DNA"/>
</dbReference>
<dbReference type="PANTHER" id="PTHR43857">
    <property type="entry name" value="BLR7761 PROTEIN"/>
    <property type="match status" value="1"/>
</dbReference>